<dbReference type="Proteomes" id="UP000197468">
    <property type="component" value="Unassembled WGS sequence"/>
</dbReference>
<reference evidence="1 2" key="1">
    <citation type="journal article" date="2008" name="Int. J. Syst. Evol. Microbiol.">
        <title>Description of Roseateles aquatilis sp. nov. and Roseateles terrae sp. nov., in the class Betaproteobacteria, and emended description of the genus Roseateles.</title>
        <authorList>
            <person name="Gomila M."/>
            <person name="Bowien B."/>
            <person name="Falsen E."/>
            <person name="Moore E.R."/>
            <person name="Lalucat J."/>
        </authorList>
    </citation>
    <scope>NUCLEOTIDE SEQUENCE [LARGE SCALE GENOMIC DNA]</scope>
    <source>
        <strain evidence="1 2">CCUG 48205</strain>
    </source>
</reference>
<sequence length="178" mass="20388">MIANAALREAFLDDPMQHYFACKLAGVEAHERLARIEETLKFLFIASECTGSIPVTKEIDEVWHLWILQTREYMALCGRLPSAAYIHHSSNDYLRWSDPFVGESQPLREDVRMLALYVRNFGPFREDRVRYWLLPSHLVGRRGWSVATLNEWLVLGAFDCVTDRGATAAPHTPEVAIV</sequence>
<accession>A0A246JMF2</accession>
<dbReference type="EMBL" id="NIOF01000001">
    <property type="protein sequence ID" value="OWQ93816.1"/>
    <property type="molecule type" value="Genomic_DNA"/>
</dbReference>
<protein>
    <submittedName>
        <fullName evidence="1">Uncharacterized protein</fullName>
    </submittedName>
</protein>
<dbReference type="AlphaFoldDB" id="A0A246JMF2"/>
<dbReference type="RefSeq" id="WP_088383111.1">
    <property type="nucleotide sequence ID" value="NZ_NIOF01000001.1"/>
</dbReference>
<evidence type="ECO:0000313" key="1">
    <source>
        <dbReference type="EMBL" id="OWQ93816.1"/>
    </source>
</evidence>
<comment type="caution">
    <text evidence="1">The sequence shown here is derived from an EMBL/GenBank/DDBJ whole genome shotgun (WGS) entry which is preliminary data.</text>
</comment>
<organism evidence="1 2">
    <name type="scientific">Roseateles aquatilis</name>
    <dbReference type="NCBI Taxonomy" id="431061"/>
    <lineage>
        <taxon>Bacteria</taxon>
        <taxon>Pseudomonadati</taxon>
        <taxon>Pseudomonadota</taxon>
        <taxon>Betaproteobacteria</taxon>
        <taxon>Burkholderiales</taxon>
        <taxon>Sphaerotilaceae</taxon>
        <taxon>Roseateles</taxon>
    </lineage>
</organism>
<gene>
    <name evidence="1" type="ORF">CDN99_05110</name>
</gene>
<proteinExistence type="predicted"/>
<evidence type="ECO:0000313" key="2">
    <source>
        <dbReference type="Proteomes" id="UP000197468"/>
    </source>
</evidence>
<name>A0A246JMF2_9BURK</name>
<keyword evidence="2" id="KW-1185">Reference proteome</keyword>
<dbReference type="OrthoDB" id="278697at2"/>